<dbReference type="AlphaFoldDB" id="A0A8C6QXT1"/>
<dbReference type="Proteomes" id="UP000694381">
    <property type="component" value="Unassembled WGS sequence"/>
</dbReference>
<organism evidence="2 3">
    <name type="scientific">Nannospalax galili</name>
    <name type="common">Northern Israeli blind subterranean mole rat</name>
    <name type="synonym">Spalax galili</name>
    <dbReference type="NCBI Taxonomy" id="1026970"/>
    <lineage>
        <taxon>Eukaryota</taxon>
        <taxon>Metazoa</taxon>
        <taxon>Chordata</taxon>
        <taxon>Craniata</taxon>
        <taxon>Vertebrata</taxon>
        <taxon>Euteleostomi</taxon>
        <taxon>Mammalia</taxon>
        <taxon>Eutheria</taxon>
        <taxon>Euarchontoglires</taxon>
        <taxon>Glires</taxon>
        <taxon>Rodentia</taxon>
        <taxon>Myomorpha</taxon>
        <taxon>Muroidea</taxon>
        <taxon>Spalacidae</taxon>
        <taxon>Spalacinae</taxon>
        <taxon>Nannospalax</taxon>
    </lineage>
</organism>
<proteinExistence type="predicted"/>
<dbReference type="PANTHER" id="PTHR34533:SF2">
    <property type="entry name" value="COILED-COIL DOMAIN CONTAINING 163"/>
    <property type="match status" value="1"/>
</dbReference>
<dbReference type="Ensembl" id="ENSNGAT00000014998.1">
    <property type="protein sequence ID" value="ENSNGAP00000009485.1"/>
    <property type="gene ID" value="ENSNGAG00000012156.1"/>
</dbReference>
<name>A0A8C6QXT1_NANGA</name>
<protein>
    <submittedName>
        <fullName evidence="2">Uncharacterized protein</fullName>
    </submittedName>
</protein>
<reference evidence="2" key="2">
    <citation type="submission" date="2025-09" db="UniProtKB">
        <authorList>
            <consortium name="Ensembl"/>
        </authorList>
    </citation>
    <scope>IDENTIFICATION</scope>
</reference>
<feature type="compositionally biased region" description="Low complexity" evidence="1">
    <location>
        <begin position="124"/>
        <end position="135"/>
    </location>
</feature>
<evidence type="ECO:0000313" key="2">
    <source>
        <dbReference type="Ensembl" id="ENSNGAP00000009485.1"/>
    </source>
</evidence>
<feature type="region of interest" description="Disordered" evidence="1">
    <location>
        <begin position="115"/>
        <end position="135"/>
    </location>
</feature>
<keyword evidence="3" id="KW-1185">Reference proteome</keyword>
<reference evidence="2" key="1">
    <citation type="submission" date="2025-08" db="UniProtKB">
        <authorList>
            <consortium name="Ensembl"/>
        </authorList>
    </citation>
    <scope>IDENTIFICATION</scope>
</reference>
<sequence>RALLEQCLEGLRKEVQGLWSQVQELCQTQMKTRPRKFSATSGLHKELQTEHQLLWEESEILQEELKLLRDQLSQHQELLLKQVAEGHQVQACSWKTLEHLQSDQKDKVHTLEITRTETRDAQGEEPSLLSSEVSLPDCDSSWELLKKLDRELQNNTLSNLESSSSQFHAQGPLLSGPQDVPE</sequence>
<accession>A0A8C6QXT1</accession>
<evidence type="ECO:0000256" key="1">
    <source>
        <dbReference type="SAM" id="MobiDB-lite"/>
    </source>
</evidence>
<evidence type="ECO:0000313" key="3">
    <source>
        <dbReference type="Proteomes" id="UP000694381"/>
    </source>
</evidence>
<dbReference type="GeneTree" id="ENSGT00940000163965"/>
<dbReference type="PANTHER" id="PTHR34533">
    <property type="entry name" value="TRANSMEMBRANE PROTEIN CCDC163"/>
    <property type="match status" value="1"/>
</dbReference>
<feature type="compositionally biased region" description="Low complexity" evidence="1">
    <location>
        <begin position="156"/>
        <end position="166"/>
    </location>
</feature>
<dbReference type="InterPro" id="IPR039284">
    <property type="entry name" value="CCDC159/163"/>
</dbReference>
<feature type="region of interest" description="Disordered" evidence="1">
    <location>
        <begin position="156"/>
        <end position="182"/>
    </location>
</feature>